<proteinExistence type="predicted"/>
<evidence type="ECO:0000313" key="2">
    <source>
        <dbReference type="EMBL" id="GCF06961.1"/>
    </source>
</evidence>
<dbReference type="RefSeq" id="WP_149400012.1">
    <property type="nucleotide sequence ID" value="NZ_BIXY01000004.1"/>
</dbReference>
<feature type="domain" description="Nudix hydrolase" evidence="1">
    <location>
        <begin position="29"/>
        <end position="170"/>
    </location>
</feature>
<protein>
    <submittedName>
        <fullName evidence="2">Putative Nudix hydrolase</fullName>
    </submittedName>
</protein>
<dbReference type="Proteomes" id="UP000322530">
    <property type="component" value="Unassembled WGS sequence"/>
</dbReference>
<comment type="caution">
    <text evidence="2">The sequence shown here is derived from an EMBL/GenBank/DDBJ whole genome shotgun (WGS) entry which is preliminary data.</text>
</comment>
<sequence length="211" mass="24092">MESEQLAIFTEQMERIGVCSRTEVHAQGYWHETFHCWFLQQTDGKDYLLFQLRAAQKKDFPSTLDVTAAGHLLADETPADGVREIEEELGVKLSFHDLIDAGIIPHQIELGALKNREFCHIYFYQLTQAIETLVLQPEEVAGIFQIELGVFEQFIAQERTTIPGYGYIIQADGTRQTLIKEFGTADLCPHNPHYFPEIIQTARQILHKSNA</sequence>
<name>A0A5A5T682_9CHLR</name>
<reference evidence="2 3" key="1">
    <citation type="submission" date="2019-01" db="EMBL/GenBank/DDBJ databases">
        <title>Draft genome sequence of Dictyobacter sp. Uno17.</title>
        <authorList>
            <person name="Wang C.M."/>
            <person name="Zheng Y."/>
            <person name="Sakai Y."/>
            <person name="Abe K."/>
            <person name="Yokota A."/>
            <person name="Yabe S."/>
        </authorList>
    </citation>
    <scope>NUCLEOTIDE SEQUENCE [LARGE SCALE GENOMIC DNA]</scope>
    <source>
        <strain evidence="2 3">Uno17</strain>
    </source>
</reference>
<dbReference type="GO" id="GO:0016787">
    <property type="term" value="F:hydrolase activity"/>
    <property type="evidence" value="ECO:0007669"/>
    <property type="project" value="UniProtKB-KW"/>
</dbReference>
<accession>A0A5A5T682</accession>
<dbReference type="EMBL" id="BIXY01000004">
    <property type="protein sequence ID" value="GCF06961.1"/>
    <property type="molecule type" value="Genomic_DNA"/>
</dbReference>
<dbReference type="OrthoDB" id="9780586at2"/>
<evidence type="ECO:0000313" key="3">
    <source>
        <dbReference type="Proteomes" id="UP000322530"/>
    </source>
</evidence>
<dbReference type="SUPFAM" id="SSF55811">
    <property type="entry name" value="Nudix"/>
    <property type="match status" value="1"/>
</dbReference>
<dbReference type="PANTHER" id="PTHR10885:SF0">
    <property type="entry name" value="ISOPENTENYL-DIPHOSPHATE DELTA-ISOMERASE"/>
    <property type="match status" value="1"/>
</dbReference>
<dbReference type="CDD" id="cd04692">
    <property type="entry name" value="NUDIX_Hydrolase"/>
    <property type="match status" value="1"/>
</dbReference>
<organism evidence="2 3">
    <name type="scientific">Dictyobacter arantiisoli</name>
    <dbReference type="NCBI Taxonomy" id="2014874"/>
    <lineage>
        <taxon>Bacteria</taxon>
        <taxon>Bacillati</taxon>
        <taxon>Chloroflexota</taxon>
        <taxon>Ktedonobacteria</taxon>
        <taxon>Ktedonobacterales</taxon>
        <taxon>Dictyobacteraceae</taxon>
        <taxon>Dictyobacter</taxon>
    </lineage>
</organism>
<dbReference type="InterPro" id="IPR000086">
    <property type="entry name" value="NUDIX_hydrolase_dom"/>
</dbReference>
<keyword evidence="2" id="KW-0378">Hydrolase</keyword>
<dbReference type="AlphaFoldDB" id="A0A5A5T682"/>
<evidence type="ECO:0000259" key="1">
    <source>
        <dbReference type="PROSITE" id="PS51462"/>
    </source>
</evidence>
<dbReference type="Gene3D" id="3.90.79.10">
    <property type="entry name" value="Nucleoside Triphosphate Pyrophosphohydrolase"/>
    <property type="match status" value="1"/>
</dbReference>
<gene>
    <name evidence="2" type="ORF">KDI_05250</name>
</gene>
<dbReference type="PROSITE" id="PS51462">
    <property type="entry name" value="NUDIX"/>
    <property type="match status" value="1"/>
</dbReference>
<keyword evidence="3" id="KW-1185">Reference proteome</keyword>
<dbReference type="Pfam" id="PF00293">
    <property type="entry name" value="NUDIX"/>
    <property type="match status" value="1"/>
</dbReference>
<dbReference type="InterPro" id="IPR015797">
    <property type="entry name" value="NUDIX_hydrolase-like_dom_sf"/>
</dbReference>
<dbReference type="PANTHER" id="PTHR10885">
    <property type="entry name" value="ISOPENTENYL-DIPHOSPHATE DELTA-ISOMERASE"/>
    <property type="match status" value="1"/>
</dbReference>